<dbReference type="AlphaFoldDB" id="A0A4C1X9N6"/>
<evidence type="ECO:0000313" key="1">
    <source>
        <dbReference type="EMBL" id="GBP59064.1"/>
    </source>
</evidence>
<proteinExistence type="predicted"/>
<organism evidence="1 2">
    <name type="scientific">Eumeta variegata</name>
    <name type="common">Bagworm moth</name>
    <name type="synonym">Eumeta japonica</name>
    <dbReference type="NCBI Taxonomy" id="151549"/>
    <lineage>
        <taxon>Eukaryota</taxon>
        <taxon>Metazoa</taxon>
        <taxon>Ecdysozoa</taxon>
        <taxon>Arthropoda</taxon>
        <taxon>Hexapoda</taxon>
        <taxon>Insecta</taxon>
        <taxon>Pterygota</taxon>
        <taxon>Neoptera</taxon>
        <taxon>Endopterygota</taxon>
        <taxon>Lepidoptera</taxon>
        <taxon>Glossata</taxon>
        <taxon>Ditrysia</taxon>
        <taxon>Tineoidea</taxon>
        <taxon>Psychidae</taxon>
        <taxon>Oiketicinae</taxon>
        <taxon>Eumeta</taxon>
    </lineage>
</organism>
<dbReference type="EMBL" id="BGZK01000751">
    <property type="protein sequence ID" value="GBP59064.1"/>
    <property type="molecule type" value="Genomic_DNA"/>
</dbReference>
<dbReference type="Proteomes" id="UP000299102">
    <property type="component" value="Unassembled WGS sequence"/>
</dbReference>
<sequence length="101" mass="11946">MRIGDEMLNEKLLMYPVYLRLVHLASEIIRGNRLSDGPHGHHRRKWLPPLIDTRYPRGFAFQRPNARLDHKSLRRAAHCVRAKNDWAGRREEGVRQLSLRT</sequence>
<protein>
    <submittedName>
        <fullName evidence="1">Uncharacterized protein</fullName>
    </submittedName>
</protein>
<name>A0A4C1X9N6_EUMVA</name>
<accession>A0A4C1X9N6</accession>
<keyword evidence="2" id="KW-1185">Reference proteome</keyword>
<evidence type="ECO:0000313" key="2">
    <source>
        <dbReference type="Proteomes" id="UP000299102"/>
    </source>
</evidence>
<reference evidence="1 2" key="1">
    <citation type="journal article" date="2019" name="Commun. Biol.">
        <title>The bagworm genome reveals a unique fibroin gene that provides high tensile strength.</title>
        <authorList>
            <person name="Kono N."/>
            <person name="Nakamura H."/>
            <person name="Ohtoshi R."/>
            <person name="Tomita M."/>
            <person name="Numata K."/>
            <person name="Arakawa K."/>
        </authorList>
    </citation>
    <scope>NUCLEOTIDE SEQUENCE [LARGE SCALE GENOMIC DNA]</scope>
</reference>
<comment type="caution">
    <text evidence="1">The sequence shown here is derived from an EMBL/GenBank/DDBJ whole genome shotgun (WGS) entry which is preliminary data.</text>
</comment>
<gene>
    <name evidence="1" type="ORF">EVAR_39150_1</name>
</gene>